<accession>A0A0C5BZB6</accession>
<gene>
    <name evidence="5" type="ORF">HMPREF3213_00690</name>
    <name evidence="4" type="ORF">SB48_HM08orf00696</name>
</gene>
<evidence type="ECO:0000313" key="7">
    <source>
        <dbReference type="Proteomes" id="UP000070376"/>
    </source>
</evidence>
<keyword evidence="6" id="KW-1185">Reference proteome</keyword>
<dbReference type="RefSeq" id="WP_017550765.1">
    <property type="nucleotide sequence ID" value="NZ_CP010525.1"/>
</dbReference>
<protein>
    <submittedName>
        <fullName evidence="5">Isochorismatase family protein</fullName>
    </submittedName>
</protein>
<evidence type="ECO:0000313" key="5">
    <source>
        <dbReference type="EMBL" id="KWZ84859.1"/>
    </source>
</evidence>
<comment type="similarity">
    <text evidence="1">Belongs to the isochorismatase family.</text>
</comment>
<dbReference type="PATRIC" id="fig|1398.18.peg.457"/>
<evidence type="ECO:0000256" key="2">
    <source>
        <dbReference type="ARBA" id="ARBA00022801"/>
    </source>
</evidence>
<dbReference type="PANTHER" id="PTHR43540">
    <property type="entry name" value="PEROXYUREIDOACRYLATE/UREIDOACRYLATE AMIDOHYDROLASE-RELATED"/>
    <property type="match status" value="1"/>
</dbReference>
<dbReference type="InterPro" id="IPR036380">
    <property type="entry name" value="Isochorismatase-like_sf"/>
</dbReference>
<dbReference type="EMBL" id="CP010525">
    <property type="protein sequence ID" value="AJO21243.1"/>
    <property type="molecule type" value="Genomic_DNA"/>
</dbReference>
<reference evidence="5" key="3">
    <citation type="submission" date="2016-01" db="EMBL/GenBank/DDBJ databases">
        <authorList>
            <person name="Oliw E.H."/>
        </authorList>
    </citation>
    <scope>NUCLEOTIDE SEQUENCE [LARGE SCALE GENOMIC DNA]</scope>
    <source>
        <strain evidence="5">GED7749B</strain>
    </source>
</reference>
<organism evidence="5 7">
    <name type="scientific">Heyndrickxia coagulans</name>
    <name type="common">Weizmannia coagulans</name>
    <dbReference type="NCBI Taxonomy" id="1398"/>
    <lineage>
        <taxon>Bacteria</taxon>
        <taxon>Bacillati</taxon>
        <taxon>Bacillota</taxon>
        <taxon>Bacilli</taxon>
        <taxon>Bacillales</taxon>
        <taxon>Bacillaceae</taxon>
        <taxon>Heyndrickxia</taxon>
    </lineage>
</organism>
<reference evidence="6" key="2">
    <citation type="submission" date="2015-01" db="EMBL/GenBank/DDBJ databases">
        <title>Comparative genome analysis of Bacillus coagulans HM-08, Clostridium butyricum HM-68, Bacillus subtilis HM-66 and Bacillus paralicheniformis BL-09.</title>
        <authorList>
            <person name="Zhang H."/>
        </authorList>
    </citation>
    <scope>NUCLEOTIDE SEQUENCE [LARGE SCALE GENOMIC DNA]</scope>
    <source>
        <strain evidence="6">HM-08</strain>
    </source>
</reference>
<sequence>MKALLVLDMQNGILEMKDFSEERNKIKNIIKRFKDAKDLVVLTKHIDKDPNSPLAENTEKSDIDKEFAQYADLTITKNTPSAFFGTKLDSILKEKNIDHLYITGFNTEYCCLFTAITAFERGYKVTFIEDATGTVNDDDTYEMKGLDINDFVGCILDWSGIIEVLYYEEFEEQYAASI</sequence>
<dbReference type="InterPro" id="IPR050272">
    <property type="entry name" value="Isochorismatase-like_hydrls"/>
</dbReference>
<reference evidence="7" key="4">
    <citation type="submission" date="2016-01" db="EMBL/GenBank/DDBJ databases">
        <authorList>
            <person name="Mitreva M."/>
            <person name="Pepin K.H."/>
            <person name="Mihindukulasuriya K.A."/>
            <person name="Fulton R."/>
            <person name="Fronick C."/>
            <person name="O'Laughlin M."/>
            <person name="Miner T."/>
            <person name="Herter B."/>
            <person name="Rosa B.A."/>
            <person name="Cordes M."/>
            <person name="Tomlinson C."/>
            <person name="Wollam A."/>
            <person name="Palsikar V.B."/>
            <person name="Mardis E.R."/>
            <person name="Wilson R.K."/>
        </authorList>
    </citation>
    <scope>NUCLEOTIDE SEQUENCE [LARGE SCALE GENOMIC DNA]</scope>
    <source>
        <strain evidence="7">GED7749B</strain>
    </source>
</reference>
<dbReference type="Proteomes" id="UP000070376">
    <property type="component" value="Unassembled WGS sequence"/>
</dbReference>
<dbReference type="Pfam" id="PF00857">
    <property type="entry name" value="Isochorismatase"/>
    <property type="match status" value="1"/>
</dbReference>
<evidence type="ECO:0000256" key="1">
    <source>
        <dbReference type="ARBA" id="ARBA00006336"/>
    </source>
</evidence>
<dbReference type="Proteomes" id="UP000032024">
    <property type="component" value="Chromosome"/>
</dbReference>
<dbReference type="PANTHER" id="PTHR43540:SF6">
    <property type="entry name" value="ISOCHORISMATASE-LIKE DOMAIN-CONTAINING PROTEIN"/>
    <property type="match status" value="1"/>
</dbReference>
<dbReference type="AlphaFoldDB" id="A0A0C5BZB6"/>
<proteinExistence type="inferred from homology"/>
<dbReference type="Gene3D" id="3.40.50.850">
    <property type="entry name" value="Isochorismatase-like"/>
    <property type="match status" value="1"/>
</dbReference>
<reference evidence="4" key="1">
    <citation type="submission" date="2015-01" db="EMBL/GenBank/DDBJ databases">
        <title>Comparative genome analysis of Bacillus coagulans HM-08, Clostridium butyricum HM-68, Bacillus subtilis HM-66 and Bacillus licheniformis BL-09.</title>
        <authorList>
            <person name="Zhang H."/>
        </authorList>
    </citation>
    <scope>NUCLEOTIDE SEQUENCE [LARGE SCALE GENOMIC DNA]</scope>
    <source>
        <strain evidence="4">HM-08</strain>
    </source>
</reference>
<dbReference type="GO" id="GO:0016787">
    <property type="term" value="F:hydrolase activity"/>
    <property type="evidence" value="ECO:0007669"/>
    <property type="project" value="UniProtKB-KW"/>
</dbReference>
<evidence type="ECO:0000313" key="6">
    <source>
        <dbReference type="Proteomes" id="UP000032024"/>
    </source>
</evidence>
<feature type="domain" description="Isochorismatase-like" evidence="3">
    <location>
        <begin position="3"/>
        <end position="141"/>
    </location>
</feature>
<dbReference type="CDD" id="cd00431">
    <property type="entry name" value="cysteine_hydrolases"/>
    <property type="match status" value="1"/>
</dbReference>
<dbReference type="EMBL" id="LRPN01000025">
    <property type="protein sequence ID" value="KWZ84859.1"/>
    <property type="molecule type" value="Genomic_DNA"/>
</dbReference>
<evidence type="ECO:0000259" key="3">
    <source>
        <dbReference type="Pfam" id="PF00857"/>
    </source>
</evidence>
<name>A0A0C5BZB6_HEYCO</name>
<dbReference type="STRING" id="1398.AB434_0717"/>
<dbReference type="SUPFAM" id="SSF52499">
    <property type="entry name" value="Isochorismatase-like hydrolases"/>
    <property type="match status" value="1"/>
</dbReference>
<keyword evidence="2" id="KW-0378">Hydrolase</keyword>
<dbReference type="InterPro" id="IPR000868">
    <property type="entry name" value="Isochorismatase-like_dom"/>
</dbReference>
<evidence type="ECO:0000313" key="4">
    <source>
        <dbReference type="EMBL" id="AJO21243.1"/>
    </source>
</evidence>